<name>A0A7S3NPW2_9STRA</name>
<organism evidence="2">
    <name type="scientific">Aureoumbra lagunensis</name>
    <dbReference type="NCBI Taxonomy" id="44058"/>
    <lineage>
        <taxon>Eukaryota</taxon>
        <taxon>Sar</taxon>
        <taxon>Stramenopiles</taxon>
        <taxon>Ochrophyta</taxon>
        <taxon>Pelagophyceae</taxon>
        <taxon>Pelagomonadales</taxon>
        <taxon>Aureoumbra</taxon>
    </lineage>
</organism>
<accession>A0A7S3NPW2</accession>
<evidence type="ECO:0000313" key="2">
    <source>
        <dbReference type="EMBL" id="CAE0374371.1"/>
    </source>
</evidence>
<feature type="compositionally biased region" description="Basic and acidic residues" evidence="1">
    <location>
        <begin position="323"/>
        <end position="333"/>
    </location>
</feature>
<feature type="compositionally biased region" description="Acidic residues" evidence="1">
    <location>
        <begin position="248"/>
        <end position="260"/>
    </location>
</feature>
<proteinExistence type="predicted"/>
<feature type="compositionally biased region" description="Basic and acidic residues" evidence="1">
    <location>
        <begin position="143"/>
        <end position="166"/>
    </location>
</feature>
<sequence length="420" mass="46596">MMETEVDRMESIGEEEASQTQKPTGVMKRARWGATHRIHEHFVDGFPELEERFVREREAAERRFEYNLGSRNFATKREGEEGIDTLKVLFRKLDRAIGLRDATMVQTIREEFLAELRHWNWRKGARVEFKRRKQVHSTTQIRPDNRTKPRLQASRDRSQEQHKKVDGAGNSSEKNNTGNILKDDGLIPTGPPRNQSNITTCDDATAAMTLATACSGGGITSNDSQGKDLFNSLTGSKNKTSSSGLDDSSVDDLDADDVDAVDERVSQRRVKPRLEEDSAGDACPQDKLAANDARRHLLAESVAVALVTLKWRCLQPESGSTENDAKVDKEQKDQQPQQNAHASAKYVQPEQSISKTKQDTAHTTNLLPKATVPPVPETSPAVDAVVAPVNSRTFANEMDLSPDEVEPNSSSALSDASEIH</sequence>
<dbReference type="EMBL" id="HBIJ01023084">
    <property type="protein sequence ID" value="CAE0374371.1"/>
    <property type="molecule type" value="Transcribed_RNA"/>
</dbReference>
<gene>
    <name evidence="2" type="ORF">ALAG00032_LOCUS15174</name>
</gene>
<evidence type="ECO:0000256" key="1">
    <source>
        <dbReference type="SAM" id="MobiDB-lite"/>
    </source>
</evidence>
<feature type="compositionally biased region" description="Polar residues" evidence="1">
    <location>
        <begin position="169"/>
        <end position="179"/>
    </location>
</feature>
<feature type="region of interest" description="Disordered" evidence="1">
    <location>
        <begin position="132"/>
        <end position="199"/>
    </location>
</feature>
<feature type="region of interest" description="Disordered" evidence="1">
    <location>
        <begin position="1"/>
        <end position="26"/>
    </location>
</feature>
<feature type="compositionally biased region" description="Basic and acidic residues" evidence="1">
    <location>
        <begin position="261"/>
        <end position="276"/>
    </location>
</feature>
<feature type="region of interest" description="Disordered" evidence="1">
    <location>
        <begin position="317"/>
        <end position="420"/>
    </location>
</feature>
<feature type="compositionally biased region" description="Basic and acidic residues" evidence="1">
    <location>
        <begin position="1"/>
        <end position="11"/>
    </location>
</feature>
<feature type="compositionally biased region" description="Polar residues" evidence="1">
    <location>
        <begin position="349"/>
        <end position="366"/>
    </location>
</feature>
<reference evidence="2" key="1">
    <citation type="submission" date="2021-01" db="EMBL/GenBank/DDBJ databases">
        <authorList>
            <person name="Corre E."/>
            <person name="Pelletier E."/>
            <person name="Niang G."/>
            <person name="Scheremetjew M."/>
            <person name="Finn R."/>
            <person name="Kale V."/>
            <person name="Holt S."/>
            <person name="Cochrane G."/>
            <person name="Meng A."/>
            <person name="Brown T."/>
            <person name="Cohen L."/>
        </authorList>
    </citation>
    <scope>NUCLEOTIDE SEQUENCE</scope>
    <source>
        <strain evidence="2">CCMP1510</strain>
    </source>
</reference>
<feature type="region of interest" description="Disordered" evidence="1">
    <location>
        <begin position="235"/>
        <end position="285"/>
    </location>
</feature>
<dbReference type="AlphaFoldDB" id="A0A7S3NPW2"/>
<protein>
    <submittedName>
        <fullName evidence="2">Uncharacterized protein</fullName>
    </submittedName>
</protein>